<evidence type="ECO:0000313" key="3">
    <source>
        <dbReference type="Proteomes" id="UP000261905"/>
    </source>
</evidence>
<reference evidence="2 3" key="1">
    <citation type="submission" date="2018-08" db="EMBL/GenBank/DDBJ databases">
        <title>Paenibacillus sp. M4BSY-1, whole genome shotgun sequence.</title>
        <authorList>
            <person name="Tuo L."/>
        </authorList>
    </citation>
    <scope>NUCLEOTIDE SEQUENCE [LARGE SCALE GENOMIC DNA]</scope>
    <source>
        <strain evidence="2 3">M4BSY-1</strain>
    </source>
</reference>
<comment type="caution">
    <text evidence="2">The sequence shown here is derived from an EMBL/GenBank/DDBJ whole genome shotgun (WGS) entry which is preliminary data.</text>
</comment>
<keyword evidence="3" id="KW-1185">Reference proteome</keyword>
<feature type="transmembrane region" description="Helical" evidence="1">
    <location>
        <begin position="42"/>
        <end position="63"/>
    </location>
</feature>
<dbReference type="Proteomes" id="UP000261905">
    <property type="component" value="Unassembled WGS sequence"/>
</dbReference>
<evidence type="ECO:0000313" key="2">
    <source>
        <dbReference type="EMBL" id="REK71149.1"/>
    </source>
</evidence>
<dbReference type="AlphaFoldDB" id="A0A371P5G4"/>
<keyword evidence="1" id="KW-1133">Transmembrane helix</keyword>
<evidence type="ECO:0000256" key="1">
    <source>
        <dbReference type="SAM" id="Phobius"/>
    </source>
</evidence>
<keyword evidence="1" id="KW-0812">Transmembrane</keyword>
<organism evidence="2 3">
    <name type="scientific">Paenibacillus paeoniae</name>
    <dbReference type="NCBI Taxonomy" id="2292705"/>
    <lineage>
        <taxon>Bacteria</taxon>
        <taxon>Bacillati</taxon>
        <taxon>Bacillota</taxon>
        <taxon>Bacilli</taxon>
        <taxon>Bacillales</taxon>
        <taxon>Paenibacillaceae</taxon>
        <taxon>Paenibacillus</taxon>
    </lineage>
</organism>
<protein>
    <submittedName>
        <fullName evidence="2">Uncharacterized protein</fullName>
    </submittedName>
</protein>
<proteinExistence type="predicted"/>
<name>A0A371P5G4_9BACL</name>
<keyword evidence="1" id="KW-0472">Membrane</keyword>
<gene>
    <name evidence="2" type="ORF">DX130_22100</name>
</gene>
<sequence length="222" mass="25143">MREETFFGNETLEVYMRDGLKGVRGMNKVIHEGKMKVNRGTLWFVGLLMMGLVLLLASCSGPLEAVNETDNKSPVQESDFIHRLYLEKKDYREGDQVTFISELEYVGDRESVTINHGMTPFSYAIRESSGKYLYMYIMDQPLIYTTLYPGQPYVEKYSSGWAYTEEGEGEELKYTPVDVPFPAGDYTVVGSAKFNIGEFGEDNENEGPIEILGKELLFSVAP</sequence>
<dbReference type="EMBL" id="QUBQ01000006">
    <property type="protein sequence ID" value="REK71149.1"/>
    <property type="molecule type" value="Genomic_DNA"/>
</dbReference>
<accession>A0A371P5G4</accession>